<proteinExistence type="inferred from homology"/>
<sequence length="729" mass="82489">MKKHFISFFLFSLYFRDFCSSLRWIAEEEIKAYGMYRDVKLTRYDISPGTKQVTWDFRPRRYPANCEEVPIYVVLQYGSIPSLNPNNETYPKYFDVDASHQTRMTLKPDNTSQFLNISSPRPGSWYSASYRPSEEGKIVQSGLSRSCRYFLSLAYDTPKDVQYLPVPTSQSTQLTLTDSISHIKFDVKQETYEFTLSLNNCKPDCDVQIIYLNQLLNSSLPNIVNCSTDNAPCQYTVISPDINLAHRFGLRTINSSTVNATLDITLKECIDHEENVTNTTSCIYYKTLDRLQFSNDFNVAFTYVINDTVHPIKLNVTKDVVNVLPFNVQPNLDIGGTLNLELALNSVPLNKSVQHTRVCGYISQNYIPQILNNEEIQQQDNSLCCNSSAKYGGIIYYPYPQPGTWFMSLSVDCYTENDTSINIEPCINATAEVGVSVTTTTCYHGRCSGRGVCKEYINSPSLIVYSTCVCSAGWRGYGCTDNKEAYSVGSQLTEVLLLTLSNLFFIPGILLALKRRYYVEALVYTYNMFFSTFYHACDGDREDVYTLCIMKYNVLSFCDFLGSVCSLWVTVVAMAKVYKPVTVLLQMAAPLFLVIGVLYDRTSLLIIVVPGAVALTLLAVSWALRCKTRKSCYPSWRRYLFFLLPGVVIAATGAMLFAFAETVGNYRYIHSTWHMTLSLSIIFLLPPRKVKKDLALNINTNNDPTTGDNFDNDSDMCLIRPVNNTNLVL</sequence>
<dbReference type="PANTHER" id="PTHR14319:SF3">
    <property type="entry name" value="TRANSMEMBRANE PROTEIN-LIKE PROTEIN"/>
    <property type="match status" value="1"/>
</dbReference>
<keyword evidence="6 7" id="KW-0472">Membrane</keyword>
<keyword evidence="4 7" id="KW-0812">Transmembrane</keyword>
<dbReference type="Pfam" id="PF12036">
    <property type="entry name" value="DUF3522"/>
    <property type="match status" value="1"/>
</dbReference>
<feature type="transmembrane region" description="Helical" evidence="7">
    <location>
        <begin position="517"/>
        <end position="534"/>
    </location>
</feature>
<evidence type="ECO:0000313" key="11">
    <source>
        <dbReference type="EMBL" id="KAK6188592.1"/>
    </source>
</evidence>
<dbReference type="EMBL" id="JAZGQO010000003">
    <property type="protein sequence ID" value="KAK6188592.1"/>
    <property type="molecule type" value="Genomic_DNA"/>
</dbReference>
<evidence type="ECO:0000259" key="10">
    <source>
        <dbReference type="PROSITE" id="PS01186"/>
    </source>
</evidence>
<comment type="similarity">
    <text evidence="2">Belongs to the TMEM8 family.</text>
</comment>
<keyword evidence="3" id="KW-1003">Cell membrane</keyword>
<dbReference type="PROSITE" id="PS01186">
    <property type="entry name" value="EGF_2"/>
    <property type="match status" value="1"/>
</dbReference>
<name>A0AAN8QCS5_PATCE</name>
<reference evidence="11 12" key="1">
    <citation type="submission" date="2024-01" db="EMBL/GenBank/DDBJ databases">
        <title>The genome of the rayed Mediterranean limpet Patella caerulea (Linnaeus, 1758).</title>
        <authorList>
            <person name="Anh-Thu Weber A."/>
            <person name="Halstead-Nussloch G."/>
        </authorList>
    </citation>
    <scope>NUCLEOTIDE SEQUENCE [LARGE SCALE GENOMIC DNA]</scope>
    <source>
        <strain evidence="11">AATW-2023a</strain>
        <tissue evidence="11">Whole specimen</tissue>
    </source>
</reference>
<evidence type="ECO:0000259" key="9">
    <source>
        <dbReference type="PROSITE" id="PS00022"/>
    </source>
</evidence>
<evidence type="ECO:0000256" key="4">
    <source>
        <dbReference type="ARBA" id="ARBA00022692"/>
    </source>
</evidence>
<comment type="caution">
    <text evidence="11">The sequence shown here is derived from an EMBL/GenBank/DDBJ whole genome shotgun (WGS) entry which is preliminary data.</text>
</comment>
<feature type="transmembrane region" description="Helical" evidence="7">
    <location>
        <begin position="495"/>
        <end position="512"/>
    </location>
</feature>
<feature type="transmembrane region" description="Helical" evidence="7">
    <location>
        <begin position="636"/>
        <end position="660"/>
    </location>
</feature>
<dbReference type="PROSITE" id="PS00022">
    <property type="entry name" value="EGF_1"/>
    <property type="match status" value="1"/>
</dbReference>
<feature type="transmembrane region" description="Helical" evidence="7">
    <location>
        <begin position="666"/>
        <end position="685"/>
    </location>
</feature>
<protein>
    <recommendedName>
        <fullName evidence="9 10">EGF-like domain-containing protein</fullName>
    </recommendedName>
</protein>
<feature type="domain" description="EGF-like" evidence="9 10">
    <location>
        <begin position="468"/>
        <end position="479"/>
    </location>
</feature>
<keyword evidence="12" id="KW-1185">Reference proteome</keyword>
<comment type="subcellular location">
    <subcellularLocation>
        <location evidence="1">Cell membrane</location>
        <topology evidence="1">Multi-pass membrane protein</topology>
    </subcellularLocation>
</comment>
<evidence type="ECO:0000313" key="12">
    <source>
        <dbReference type="Proteomes" id="UP001347796"/>
    </source>
</evidence>
<evidence type="ECO:0000256" key="3">
    <source>
        <dbReference type="ARBA" id="ARBA00022475"/>
    </source>
</evidence>
<dbReference type="InterPro" id="IPR021910">
    <property type="entry name" value="NGX6/PGAP6/MYMK"/>
</dbReference>
<dbReference type="AlphaFoldDB" id="A0AAN8QCS5"/>
<evidence type="ECO:0000256" key="5">
    <source>
        <dbReference type="ARBA" id="ARBA00022989"/>
    </source>
</evidence>
<feature type="chain" id="PRO_5042973388" description="EGF-like domain-containing protein" evidence="8">
    <location>
        <begin position="22"/>
        <end position="729"/>
    </location>
</feature>
<gene>
    <name evidence="11" type="ORF">SNE40_004738</name>
</gene>
<dbReference type="InterPro" id="IPR000742">
    <property type="entry name" value="EGF"/>
</dbReference>
<evidence type="ECO:0000256" key="2">
    <source>
        <dbReference type="ARBA" id="ARBA00005542"/>
    </source>
</evidence>
<dbReference type="GO" id="GO:0005886">
    <property type="term" value="C:plasma membrane"/>
    <property type="evidence" value="ECO:0007669"/>
    <property type="project" value="UniProtKB-SubCell"/>
</dbReference>
<evidence type="ECO:0000256" key="6">
    <source>
        <dbReference type="ARBA" id="ARBA00023136"/>
    </source>
</evidence>
<accession>A0AAN8QCS5</accession>
<organism evidence="11 12">
    <name type="scientific">Patella caerulea</name>
    <name type="common">Rayed Mediterranean limpet</name>
    <dbReference type="NCBI Taxonomy" id="87958"/>
    <lineage>
        <taxon>Eukaryota</taxon>
        <taxon>Metazoa</taxon>
        <taxon>Spiralia</taxon>
        <taxon>Lophotrochozoa</taxon>
        <taxon>Mollusca</taxon>
        <taxon>Gastropoda</taxon>
        <taxon>Patellogastropoda</taxon>
        <taxon>Patelloidea</taxon>
        <taxon>Patellidae</taxon>
        <taxon>Patella</taxon>
    </lineage>
</organism>
<keyword evidence="5 7" id="KW-1133">Transmembrane helix</keyword>
<feature type="signal peptide" evidence="8">
    <location>
        <begin position="1"/>
        <end position="21"/>
    </location>
</feature>
<keyword evidence="8" id="KW-0732">Signal</keyword>
<evidence type="ECO:0000256" key="7">
    <source>
        <dbReference type="SAM" id="Phobius"/>
    </source>
</evidence>
<dbReference type="Proteomes" id="UP001347796">
    <property type="component" value="Unassembled WGS sequence"/>
</dbReference>
<feature type="transmembrane region" description="Helical" evidence="7">
    <location>
        <begin position="554"/>
        <end position="574"/>
    </location>
</feature>
<evidence type="ECO:0000256" key="1">
    <source>
        <dbReference type="ARBA" id="ARBA00004651"/>
    </source>
</evidence>
<dbReference type="PANTHER" id="PTHR14319">
    <property type="entry name" value="FIVE-SPAN TRANSMEMBRANE PROTEIN M83"/>
    <property type="match status" value="1"/>
</dbReference>
<feature type="transmembrane region" description="Helical" evidence="7">
    <location>
        <begin position="605"/>
        <end position="624"/>
    </location>
</feature>
<feature type="transmembrane region" description="Helical" evidence="7">
    <location>
        <begin position="581"/>
        <end position="599"/>
    </location>
</feature>
<evidence type="ECO:0000256" key="8">
    <source>
        <dbReference type="SAM" id="SignalP"/>
    </source>
</evidence>